<gene>
    <name evidence="3" type="ORF">NEE01_04855</name>
</gene>
<evidence type="ECO:0000256" key="1">
    <source>
        <dbReference type="SAM" id="Phobius"/>
    </source>
</evidence>
<dbReference type="Proteomes" id="UP001165565">
    <property type="component" value="Unassembled WGS sequence"/>
</dbReference>
<dbReference type="EMBL" id="JANFAV010000002">
    <property type="protein sequence ID" value="MCW6534110.1"/>
    <property type="molecule type" value="Genomic_DNA"/>
</dbReference>
<sequence length="404" mass="42968">MSDLATSRDRPALFRPVTVALLLAVGVIGFIGSLLLGAFAPDLGSGGAPAGSHALSKASTGYAGLVELARATGRYPSIIRDEADWDTDNLLVITPERGAADMTNILAARTNLSTLIVLPKWLTAADQDNPGWVNIVGLLPAGEPEGVLAPATRLRVGRVKRFGRPLVPVGDTPKLLAVAAPRPLQAIAATPLLDPLLTDERGHIVLGRIHNTKRYVLADPDLLSNHGIRDLPHARAALALLDHLNAPGVSGIAFDVVTNDLARGRSPLKLMFVPPFVGATILLAVALALAGWQAVTRFGAPRPRTRAIAFGKVALIDNTAALVRRAGREASLGYRYAALIRDRARAVFGVPTGLRDAETDAYLDGLGGDTRFTELFAAAERADRREDILGAACALNHWLWEERR</sequence>
<dbReference type="Pfam" id="PF14258">
    <property type="entry name" value="DUF4350"/>
    <property type="match status" value="1"/>
</dbReference>
<keyword evidence="1" id="KW-0812">Transmembrane</keyword>
<organism evidence="3 4">
    <name type="scientific">Sphingomonas lycopersici</name>
    <dbReference type="NCBI Taxonomy" id="2951807"/>
    <lineage>
        <taxon>Bacteria</taxon>
        <taxon>Pseudomonadati</taxon>
        <taxon>Pseudomonadota</taxon>
        <taxon>Alphaproteobacteria</taxon>
        <taxon>Sphingomonadales</taxon>
        <taxon>Sphingomonadaceae</taxon>
        <taxon>Sphingomonas</taxon>
    </lineage>
</organism>
<feature type="transmembrane region" description="Helical" evidence="1">
    <location>
        <begin position="12"/>
        <end position="36"/>
    </location>
</feature>
<reference evidence="3" key="1">
    <citation type="submission" date="2022-06" db="EMBL/GenBank/DDBJ databases">
        <title>Sphingomonas sp. nov. isolated from rhizosphere soil of tomato.</title>
        <authorList>
            <person name="Dong H."/>
            <person name="Gao R."/>
        </authorList>
    </citation>
    <scope>NUCLEOTIDE SEQUENCE</scope>
    <source>
        <strain evidence="3">MMSM24</strain>
    </source>
</reference>
<feature type="transmembrane region" description="Helical" evidence="1">
    <location>
        <begin position="270"/>
        <end position="292"/>
    </location>
</feature>
<proteinExistence type="predicted"/>
<keyword evidence="1" id="KW-1133">Transmembrane helix</keyword>
<dbReference type="AlphaFoldDB" id="A0AA42CNZ4"/>
<comment type="caution">
    <text evidence="3">The sequence shown here is derived from an EMBL/GenBank/DDBJ whole genome shotgun (WGS) entry which is preliminary data.</text>
</comment>
<evidence type="ECO:0000313" key="3">
    <source>
        <dbReference type="EMBL" id="MCW6534110.1"/>
    </source>
</evidence>
<evidence type="ECO:0000259" key="2">
    <source>
        <dbReference type="Pfam" id="PF14258"/>
    </source>
</evidence>
<keyword evidence="4" id="KW-1185">Reference proteome</keyword>
<name>A0AA42CNZ4_9SPHN</name>
<dbReference type="InterPro" id="IPR025646">
    <property type="entry name" value="DUF4350"/>
</dbReference>
<keyword evidence="1" id="KW-0472">Membrane</keyword>
<evidence type="ECO:0000313" key="4">
    <source>
        <dbReference type="Proteomes" id="UP001165565"/>
    </source>
</evidence>
<protein>
    <recommendedName>
        <fullName evidence="2">DUF4350 domain-containing protein</fullName>
    </recommendedName>
</protein>
<accession>A0AA42CNZ4</accession>
<dbReference type="RefSeq" id="WP_265268074.1">
    <property type="nucleotide sequence ID" value="NZ_JANFAV010000002.1"/>
</dbReference>
<feature type="domain" description="DUF4350" evidence="2">
    <location>
        <begin position="55"/>
        <end position="241"/>
    </location>
</feature>